<dbReference type="GO" id="GO:0016020">
    <property type="term" value="C:membrane"/>
    <property type="evidence" value="ECO:0007669"/>
    <property type="project" value="InterPro"/>
</dbReference>
<feature type="transmembrane region" description="Helical" evidence="1">
    <location>
        <begin position="45"/>
        <end position="66"/>
    </location>
</feature>
<dbReference type="InterPro" id="IPR004891">
    <property type="entry name" value="Mercury-R_MerC"/>
</dbReference>
<organism evidence="2 3">
    <name type="scientific">Fibrisoma montanum</name>
    <dbReference type="NCBI Taxonomy" id="2305895"/>
    <lineage>
        <taxon>Bacteria</taxon>
        <taxon>Pseudomonadati</taxon>
        <taxon>Bacteroidota</taxon>
        <taxon>Cytophagia</taxon>
        <taxon>Cytophagales</taxon>
        <taxon>Spirosomataceae</taxon>
        <taxon>Fibrisoma</taxon>
    </lineage>
</organism>
<sequence>MKTDSLDKKADYIGITGSVLCLIHCLITPMLLMTSSILKHDAFRIGYLSLDYVFIGVNIVAVYFATRHYASPGIRACLWGFLSLFTVAILLEDVSEFFEYLGYAASVGLVVSHLFNIRAHRLQHAH</sequence>
<dbReference type="Pfam" id="PF03203">
    <property type="entry name" value="MerC"/>
    <property type="match status" value="1"/>
</dbReference>
<dbReference type="EMBL" id="QXED01000002">
    <property type="protein sequence ID" value="RIV24977.1"/>
    <property type="molecule type" value="Genomic_DNA"/>
</dbReference>
<keyword evidence="1" id="KW-1133">Transmembrane helix</keyword>
<feature type="transmembrane region" description="Helical" evidence="1">
    <location>
        <begin position="97"/>
        <end position="117"/>
    </location>
</feature>
<evidence type="ECO:0000256" key="1">
    <source>
        <dbReference type="SAM" id="Phobius"/>
    </source>
</evidence>
<protein>
    <submittedName>
        <fullName evidence="2">MerC domain-containing protein</fullName>
    </submittedName>
</protein>
<accession>A0A418ME13</accession>
<comment type="caution">
    <text evidence="2">The sequence shown here is derived from an EMBL/GenBank/DDBJ whole genome shotgun (WGS) entry which is preliminary data.</text>
</comment>
<reference evidence="2 3" key="1">
    <citation type="submission" date="2018-08" db="EMBL/GenBank/DDBJ databases">
        <title>Fibrisoma montanum sp. nov., isolated from Danxia mountain soil.</title>
        <authorList>
            <person name="Huang Y."/>
        </authorList>
    </citation>
    <scope>NUCLEOTIDE SEQUENCE [LARGE SCALE GENOMIC DNA]</scope>
    <source>
        <strain evidence="2 3">HYT19</strain>
    </source>
</reference>
<feature type="transmembrane region" description="Helical" evidence="1">
    <location>
        <begin position="12"/>
        <end position="33"/>
    </location>
</feature>
<dbReference type="Proteomes" id="UP000283523">
    <property type="component" value="Unassembled WGS sequence"/>
</dbReference>
<keyword evidence="1" id="KW-0812">Transmembrane</keyword>
<name>A0A418ME13_9BACT</name>
<gene>
    <name evidence="2" type="ORF">DYU11_06560</name>
</gene>
<keyword evidence="3" id="KW-1185">Reference proteome</keyword>
<dbReference type="GO" id="GO:0015097">
    <property type="term" value="F:mercury ion transmembrane transporter activity"/>
    <property type="evidence" value="ECO:0007669"/>
    <property type="project" value="InterPro"/>
</dbReference>
<dbReference type="OrthoDB" id="1274419at2"/>
<keyword evidence="1" id="KW-0472">Membrane</keyword>
<feature type="transmembrane region" description="Helical" evidence="1">
    <location>
        <begin position="73"/>
        <end position="91"/>
    </location>
</feature>
<dbReference type="AlphaFoldDB" id="A0A418ME13"/>
<proteinExistence type="predicted"/>
<dbReference type="RefSeq" id="WP_119666864.1">
    <property type="nucleotide sequence ID" value="NZ_QXED01000002.1"/>
</dbReference>
<evidence type="ECO:0000313" key="2">
    <source>
        <dbReference type="EMBL" id="RIV24977.1"/>
    </source>
</evidence>
<evidence type="ECO:0000313" key="3">
    <source>
        <dbReference type="Proteomes" id="UP000283523"/>
    </source>
</evidence>